<evidence type="ECO:0000313" key="5">
    <source>
        <dbReference type="Proteomes" id="UP000280197"/>
    </source>
</evidence>
<keyword evidence="2" id="KW-0812">Transmembrane</keyword>
<feature type="domain" description="Bacterial transcriptional activator" evidence="3">
    <location>
        <begin position="700"/>
        <end position="844"/>
    </location>
</feature>
<evidence type="ECO:0000256" key="2">
    <source>
        <dbReference type="SAM" id="Phobius"/>
    </source>
</evidence>
<feature type="region of interest" description="Disordered" evidence="1">
    <location>
        <begin position="671"/>
        <end position="690"/>
    </location>
</feature>
<proteinExistence type="predicted"/>
<organism evidence="4 5">
    <name type="scientific">Streptomyces aquilus</name>
    <dbReference type="NCBI Taxonomy" id="2548456"/>
    <lineage>
        <taxon>Bacteria</taxon>
        <taxon>Bacillati</taxon>
        <taxon>Actinomycetota</taxon>
        <taxon>Actinomycetes</taxon>
        <taxon>Kitasatosporales</taxon>
        <taxon>Streptomycetaceae</taxon>
        <taxon>Streptomyces</taxon>
    </lineage>
</organism>
<feature type="compositionally biased region" description="Low complexity" evidence="1">
    <location>
        <begin position="117"/>
        <end position="155"/>
    </location>
</feature>
<keyword evidence="2" id="KW-0472">Membrane</keyword>
<dbReference type="SMART" id="SM01043">
    <property type="entry name" value="BTAD"/>
    <property type="match status" value="1"/>
</dbReference>
<dbReference type="AlphaFoldDB" id="A0A3Q9C7Q9"/>
<dbReference type="InterPro" id="IPR005158">
    <property type="entry name" value="BTAD"/>
</dbReference>
<feature type="transmembrane region" description="Helical" evidence="2">
    <location>
        <begin position="159"/>
        <end position="181"/>
    </location>
</feature>
<name>A0A3Q9C7Q9_9ACTN</name>
<sequence length="850" mass="88451">MPSIRAHRTALRLPQALALALILVLVSANAVGGSKGLTRTAATAHENSSSDAPSPTPSLALRPGARLAPERVLDFSSTPLALNYVITGQDAPPPGHGTAGPPASRTPDHHSAEQPGTASAHPSAGTSPASTATATATAAPSSASSSTQSSAPSDEGNTLPLYTLLGAAALATTALTAVLVLRRTRRHPKAGRDRSLETDTDTAASGDAAGETNRPDGVLLLDAALRTMAHHNAQLPKPAELPAVSGALIGTATVQVLHEDPTSAAPAPFTAGADGVWVLPDDADLLDADTAAQVPTPYPALVTLGTTSDGELLLLNLAALPALLLDGEPAHISEVCTALALELTTSPWSDGLELITVGCADGLDHLLPTPALTPLPDGQHAVREATERLLEAHQSTDAGQQPLVVLSADPLTASTAWHFADLTTTPATRPLTLIAPAHTTAPHFPDAPVLDTADNRAQYLEHLDTWVTLQRLTPTAYLQITHALSDAAACPPRTHRSGPDTLPGAVNDAEREPGQHQHNPGIPPASASSETRSPAAPATLEDGSGNGAVFPALLSAVRPTTTDPVSPAGATSGDAPPAHGVTHHMAGGSVAPPEANARSHREASAPQIRVLGPVEVDGVDAGGHGPRIAQLAALIYFKPGRTADALCTDMDPAHPWSATTLNARMHGLRAALGDDPTGRPYVPRRRSGDDPYHLAPTVTCDWTRFQHLTQHLLAHTSAGLIDVERLEQALALVRGTPFDGKPLPWAEPLQQEMTTAITQVAHTIATHRMSPGPHHDLDQARHAIARGIDIDETAEVLYRDWILVEHAAGNRHGVHTAISRAQHINHTLGSPLEEETQRLITQLLGHARHT</sequence>
<feature type="region of interest" description="Disordered" evidence="1">
    <location>
        <begin position="186"/>
        <end position="214"/>
    </location>
</feature>
<keyword evidence="2" id="KW-1133">Transmembrane helix</keyword>
<feature type="region of interest" description="Disordered" evidence="1">
    <location>
        <begin position="41"/>
        <end position="62"/>
    </location>
</feature>
<keyword evidence="5" id="KW-1185">Reference proteome</keyword>
<feature type="compositionally biased region" description="Low complexity" evidence="1">
    <location>
        <begin position="201"/>
        <end position="212"/>
    </location>
</feature>
<dbReference type="Proteomes" id="UP000280197">
    <property type="component" value="Chromosome"/>
</dbReference>
<evidence type="ECO:0000256" key="1">
    <source>
        <dbReference type="SAM" id="MobiDB-lite"/>
    </source>
</evidence>
<accession>A0A3Q9C7Q9</accession>
<protein>
    <recommendedName>
        <fullName evidence="3">Bacterial transcriptional activator domain-containing protein</fullName>
    </recommendedName>
</protein>
<feature type="region of interest" description="Disordered" evidence="1">
    <location>
        <begin position="489"/>
        <end position="547"/>
    </location>
</feature>
<evidence type="ECO:0000313" key="4">
    <source>
        <dbReference type="EMBL" id="AZP22830.1"/>
    </source>
</evidence>
<feature type="region of interest" description="Disordered" evidence="1">
    <location>
        <begin position="86"/>
        <end position="155"/>
    </location>
</feature>
<dbReference type="RefSeq" id="WP_126276629.1">
    <property type="nucleotide sequence ID" value="NZ_CP034463.1"/>
</dbReference>
<reference evidence="4 5" key="1">
    <citation type="submission" date="2018-12" db="EMBL/GenBank/DDBJ databases">
        <authorList>
            <person name="Li K."/>
        </authorList>
    </citation>
    <scope>NUCLEOTIDE SEQUENCE [LARGE SCALE GENOMIC DNA]</scope>
    <source>
        <strain evidence="5">CR22</strain>
    </source>
</reference>
<feature type="region of interest" description="Disordered" evidence="1">
    <location>
        <begin position="559"/>
        <end position="605"/>
    </location>
</feature>
<gene>
    <name evidence="4" type="ORF">EJC51_46440</name>
</gene>
<evidence type="ECO:0000259" key="3">
    <source>
        <dbReference type="SMART" id="SM01043"/>
    </source>
</evidence>
<dbReference type="KEGG" id="saqu:EJC51_46440"/>
<dbReference type="EMBL" id="CP034463">
    <property type="protein sequence ID" value="AZP22830.1"/>
    <property type="molecule type" value="Genomic_DNA"/>
</dbReference>